<sequence length="214" mass="24949">MLRNGDMYEKKMQRVFNNLNPLFFDPTSDDQVKMRKNVRHKKVAKTIKNLKKINAENVGVHDFLPSWATNAYFDSLHGKKASEEEGTKAGIEEKKVYVKEIIAKARESFMKEALALKVPQDYESLKKDEIDKNMIERRRTMETVHQQLLRMVLLKGLWPQIIETPFTQMRDVDPPNTSEESVEDQSVHCVTSSKEKKLSMGRRFLKFFGLRNIA</sequence>
<dbReference type="EnsemblMetazoa" id="G12865.1">
    <property type="protein sequence ID" value="G12865.1:cds"/>
    <property type="gene ID" value="G12865"/>
</dbReference>
<accession>A0A8W8I870</accession>
<dbReference type="Proteomes" id="UP000005408">
    <property type="component" value="Unassembled WGS sequence"/>
</dbReference>
<dbReference type="AlphaFoldDB" id="A0A8W8I870"/>
<proteinExistence type="predicted"/>
<organism evidence="1 2">
    <name type="scientific">Magallana gigas</name>
    <name type="common">Pacific oyster</name>
    <name type="synonym">Crassostrea gigas</name>
    <dbReference type="NCBI Taxonomy" id="29159"/>
    <lineage>
        <taxon>Eukaryota</taxon>
        <taxon>Metazoa</taxon>
        <taxon>Spiralia</taxon>
        <taxon>Lophotrochozoa</taxon>
        <taxon>Mollusca</taxon>
        <taxon>Bivalvia</taxon>
        <taxon>Autobranchia</taxon>
        <taxon>Pteriomorphia</taxon>
        <taxon>Ostreida</taxon>
        <taxon>Ostreoidea</taxon>
        <taxon>Ostreidae</taxon>
        <taxon>Magallana</taxon>
    </lineage>
</organism>
<name>A0A8W8I870_MAGGI</name>
<protein>
    <submittedName>
        <fullName evidence="1">Uncharacterized protein</fullName>
    </submittedName>
</protein>
<evidence type="ECO:0000313" key="2">
    <source>
        <dbReference type="Proteomes" id="UP000005408"/>
    </source>
</evidence>
<keyword evidence="2" id="KW-1185">Reference proteome</keyword>
<reference evidence="1" key="1">
    <citation type="submission" date="2022-08" db="UniProtKB">
        <authorList>
            <consortium name="EnsemblMetazoa"/>
        </authorList>
    </citation>
    <scope>IDENTIFICATION</scope>
    <source>
        <strain evidence="1">05x7-T-G4-1.051#20</strain>
    </source>
</reference>
<evidence type="ECO:0000313" key="1">
    <source>
        <dbReference type="EnsemblMetazoa" id="G12865.1:cds"/>
    </source>
</evidence>